<gene>
    <name evidence="1" type="ORF">QFC20_005062</name>
</gene>
<name>A0ACC2VS28_9TREE</name>
<dbReference type="Proteomes" id="UP001230649">
    <property type="component" value="Unassembled WGS sequence"/>
</dbReference>
<accession>A0ACC2VS28</accession>
<evidence type="ECO:0000313" key="1">
    <source>
        <dbReference type="EMBL" id="KAJ9102233.1"/>
    </source>
</evidence>
<evidence type="ECO:0000313" key="2">
    <source>
        <dbReference type="Proteomes" id="UP001230649"/>
    </source>
</evidence>
<proteinExistence type="predicted"/>
<comment type="caution">
    <text evidence="1">The sequence shown here is derived from an EMBL/GenBank/DDBJ whole genome shotgun (WGS) entry which is preliminary data.</text>
</comment>
<reference evidence="1" key="1">
    <citation type="submission" date="2023-04" db="EMBL/GenBank/DDBJ databases">
        <title>Draft Genome sequencing of Naganishia species isolated from polar environments using Oxford Nanopore Technology.</title>
        <authorList>
            <person name="Leo P."/>
            <person name="Venkateswaran K."/>
        </authorList>
    </citation>
    <scope>NUCLEOTIDE SEQUENCE</scope>
    <source>
        <strain evidence="1">MNA-CCFEE 5262</strain>
    </source>
</reference>
<sequence>MLKGVGNNQTHGWIAVDMHFVNEEGSMTSIKGAFHVVTALSTKITLGNDVLAEEGALIDLKEGICSFKTSKGTVAITSNKPKSVLPSHPVARLQEVYTIKPGFQARVPVSLSNQPSTSLYILDPVQVTDDIMVSRSVAPSSGSQHYAHVLNVGNNVVKLPADLVLANISGIKELPEGTASSNIAEPETPEDRQAFEAALLEVDINPELSQEEKQDLERVIRDNRQAFSYGSRRLGRTNITTMSIETGTAAPTLASPLPCFPGRPEHYR</sequence>
<dbReference type="EMBL" id="JASBWS010000065">
    <property type="protein sequence ID" value="KAJ9102233.1"/>
    <property type="molecule type" value="Genomic_DNA"/>
</dbReference>
<organism evidence="1 2">
    <name type="scientific">Naganishia adeliensis</name>
    <dbReference type="NCBI Taxonomy" id="92952"/>
    <lineage>
        <taxon>Eukaryota</taxon>
        <taxon>Fungi</taxon>
        <taxon>Dikarya</taxon>
        <taxon>Basidiomycota</taxon>
        <taxon>Agaricomycotina</taxon>
        <taxon>Tremellomycetes</taxon>
        <taxon>Filobasidiales</taxon>
        <taxon>Filobasidiaceae</taxon>
        <taxon>Naganishia</taxon>
    </lineage>
</organism>
<keyword evidence="2" id="KW-1185">Reference proteome</keyword>
<protein>
    <submittedName>
        <fullName evidence="1">Uncharacterized protein</fullName>
    </submittedName>
</protein>